<name>A0AAV1M9P8_9NEOP</name>
<organism evidence="1 2">
    <name type="scientific">Parnassius mnemosyne</name>
    <name type="common">clouded apollo</name>
    <dbReference type="NCBI Taxonomy" id="213953"/>
    <lineage>
        <taxon>Eukaryota</taxon>
        <taxon>Metazoa</taxon>
        <taxon>Ecdysozoa</taxon>
        <taxon>Arthropoda</taxon>
        <taxon>Hexapoda</taxon>
        <taxon>Insecta</taxon>
        <taxon>Pterygota</taxon>
        <taxon>Neoptera</taxon>
        <taxon>Endopterygota</taxon>
        <taxon>Lepidoptera</taxon>
        <taxon>Glossata</taxon>
        <taxon>Ditrysia</taxon>
        <taxon>Papilionoidea</taxon>
        <taxon>Papilionidae</taxon>
        <taxon>Parnassiinae</taxon>
        <taxon>Parnassini</taxon>
        <taxon>Parnassius</taxon>
        <taxon>Driopa</taxon>
    </lineage>
</organism>
<accession>A0AAV1M9P8</accession>
<evidence type="ECO:0000313" key="1">
    <source>
        <dbReference type="EMBL" id="CAK1602989.1"/>
    </source>
</evidence>
<dbReference type="Proteomes" id="UP001314205">
    <property type="component" value="Unassembled WGS sequence"/>
</dbReference>
<sequence>MNLQQNEAPAPRRCHRRCPIIRRHFHTASELSRNQITKHPPQRQHCGTRVVSQAALLSHVLLTQLVTLKRLFCHLISFSSKEQFLIR</sequence>
<proteinExistence type="predicted"/>
<dbReference type="EMBL" id="CAVLGL010000148">
    <property type="protein sequence ID" value="CAK1602989.1"/>
    <property type="molecule type" value="Genomic_DNA"/>
</dbReference>
<evidence type="ECO:0000313" key="2">
    <source>
        <dbReference type="Proteomes" id="UP001314205"/>
    </source>
</evidence>
<keyword evidence="2" id="KW-1185">Reference proteome</keyword>
<comment type="caution">
    <text evidence="1">The sequence shown here is derived from an EMBL/GenBank/DDBJ whole genome shotgun (WGS) entry which is preliminary data.</text>
</comment>
<reference evidence="1 2" key="1">
    <citation type="submission" date="2023-11" db="EMBL/GenBank/DDBJ databases">
        <authorList>
            <person name="Hedman E."/>
            <person name="Englund M."/>
            <person name="Stromberg M."/>
            <person name="Nyberg Akerstrom W."/>
            <person name="Nylinder S."/>
            <person name="Jareborg N."/>
            <person name="Kallberg Y."/>
            <person name="Kronander E."/>
        </authorList>
    </citation>
    <scope>NUCLEOTIDE SEQUENCE [LARGE SCALE GENOMIC DNA]</scope>
</reference>
<dbReference type="AlphaFoldDB" id="A0AAV1M9P8"/>
<protein>
    <submittedName>
        <fullName evidence="1">Uncharacterized protein</fullName>
    </submittedName>
</protein>
<gene>
    <name evidence="1" type="ORF">PARMNEM_LOCUS21412</name>
</gene>